<comment type="caution">
    <text evidence="1">The sequence shown here is derived from an EMBL/GenBank/DDBJ whole genome shotgun (WGS) entry which is preliminary data.</text>
</comment>
<organism evidence="1 2">
    <name type="scientific">Pseudohalioglobus sediminis</name>
    <dbReference type="NCBI Taxonomy" id="2606449"/>
    <lineage>
        <taxon>Bacteria</taxon>
        <taxon>Pseudomonadati</taxon>
        <taxon>Pseudomonadota</taxon>
        <taxon>Gammaproteobacteria</taxon>
        <taxon>Cellvibrionales</taxon>
        <taxon>Halieaceae</taxon>
        <taxon>Pseudohalioglobus</taxon>
    </lineage>
</organism>
<gene>
    <name evidence="1" type="ORF">F0M18_06870</name>
</gene>
<proteinExistence type="predicted"/>
<reference evidence="1 2" key="1">
    <citation type="submission" date="2019-09" db="EMBL/GenBank/DDBJ databases">
        <authorList>
            <person name="Chen X.-Y."/>
        </authorList>
    </citation>
    <scope>NUCLEOTIDE SEQUENCE [LARGE SCALE GENOMIC DNA]</scope>
    <source>
        <strain evidence="1 2">NY5</strain>
    </source>
</reference>
<accession>A0A5B0X2U8</accession>
<dbReference type="AlphaFoldDB" id="A0A5B0X2U8"/>
<evidence type="ECO:0008006" key="3">
    <source>
        <dbReference type="Google" id="ProtNLM"/>
    </source>
</evidence>
<sequence>MTTALPGVTDELHQARRMHDRLTGVPPSDAMLDAMAEAIRSGDPVMAARFAMDGAPAVAANGHFYTTVVKNWSTPWTNEAQDAFAPLNDYSATVIGFVRDELDFRDILSADLMYVGQGAGLPAYSNSNNDHYVALENAGSNLGDANVLLRRAQSTVTGLPAEAVAGVLTSRASARAFFVDGTNRAMLRFTLLNHWCMDLEQLKDGTRPTDRIRQDISRSPGGDSRLFLNSCVDCHAGMDPLAQAFAYYDFPYPGEDELPGLELEQRKDRGQIDYASGVVQGKYLINAASFPTGYVTPNDHWTNYWRLGDNTGRIGWRLPADNSGTVDLARNPAYAEGDGAASLGRELAHTEAFAHCQVKKVFRTICARDPQPADSGTVSSVVSDFHSGGNVKQVFAQVAAYCAAHL</sequence>
<dbReference type="Proteomes" id="UP000323708">
    <property type="component" value="Unassembled WGS sequence"/>
</dbReference>
<keyword evidence="2" id="KW-1185">Reference proteome</keyword>
<evidence type="ECO:0000313" key="1">
    <source>
        <dbReference type="EMBL" id="KAA1192877.1"/>
    </source>
</evidence>
<protein>
    <recommendedName>
        <fullName evidence="3">DUF1585 domain-containing protein</fullName>
    </recommendedName>
</protein>
<dbReference type="EMBL" id="VTUX01000003">
    <property type="protein sequence ID" value="KAA1192877.1"/>
    <property type="molecule type" value="Genomic_DNA"/>
</dbReference>
<name>A0A5B0X2U8_9GAMM</name>
<evidence type="ECO:0000313" key="2">
    <source>
        <dbReference type="Proteomes" id="UP000323708"/>
    </source>
</evidence>